<evidence type="ECO:0000256" key="1">
    <source>
        <dbReference type="ARBA" id="ARBA00005695"/>
    </source>
</evidence>
<protein>
    <recommendedName>
        <fullName evidence="5">Solute-binding protein family 5 domain-containing protein</fullName>
    </recommendedName>
</protein>
<proteinExistence type="inferred from homology"/>
<dbReference type="Gene3D" id="3.90.76.10">
    <property type="entry name" value="Dipeptide-binding Protein, Domain 1"/>
    <property type="match status" value="1"/>
</dbReference>
<dbReference type="RefSeq" id="WP_260728606.1">
    <property type="nucleotide sequence ID" value="NZ_BAAABS010000015.1"/>
</dbReference>
<comment type="similarity">
    <text evidence="1">Belongs to the bacterial solute-binding protein 5 family.</text>
</comment>
<dbReference type="Gene3D" id="3.40.190.10">
    <property type="entry name" value="Periplasmic binding protein-like II"/>
    <property type="match status" value="1"/>
</dbReference>
<name>A0ABY5ZAT2_9ACTN</name>
<dbReference type="InterPro" id="IPR039424">
    <property type="entry name" value="SBP_5"/>
</dbReference>
<gene>
    <name evidence="6" type="ORF">Drose_13800</name>
</gene>
<dbReference type="PANTHER" id="PTHR30290">
    <property type="entry name" value="PERIPLASMIC BINDING COMPONENT OF ABC TRANSPORTER"/>
    <property type="match status" value="1"/>
</dbReference>
<feature type="signal peptide" evidence="4">
    <location>
        <begin position="1"/>
        <end position="24"/>
    </location>
</feature>
<evidence type="ECO:0000259" key="5">
    <source>
        <dbReference type="Pfam" id="PF00496"/>
    </source>
</evidence>
<dbReference type="Pfam" id="PF00496">
    <property type="entry name" value="SBP_bac_5"/>
    <property type="match status" value="1"/>
</dbReference>
<evidence type="ECO:0000256" key="3">
    <source>
        <dbReference type="ARBA" id="ARBA00022729"/>
    </source>
</evidence>
<keyword evidence="2" id="KW-0813">Transport</keyword>
<feature type="domain" description="Solute-binding protein family 5" evidence="5">
    <location>
        <begin position="80"/>
        <end position="430"/>
    </location>
</feature>
<evidence type="ECO:0000313" key="7">
    <source>
        <dbReference type="Proteomes" id="UP001058271"/>
    </source>
</evidence>
<dbReference type="InterPro" id="IPR000914">
    <property type="entry name" value="SBP_5_dom"/>
</dbReference>
<reference evidence="6" key="1">
    <citation type="submission" date="2021-04" db="EMBL/GenBank/DDBJ databases">
        <title>Biosynthetic gene clusters of Dactylosporangioum roseum.</title>
        <authorList>
            <person name="Hartkoorn R.C."/>
            <person name="Beaudoing E."/>
            <person name="Hot D."/>
            <person name="Moureu S."/>
        </authorList>
    </citation>
    <scope>NUCLEOTIDE SEQUENCE</scope>
    <source>
        <strain evidence="6">NRRL B-16295</strain>
    </source>
</reference>
<evidence type="ECO:0000313" key="6">
    <source>
        <dbReference type="EMBL" id="UWZ39205.1"/>
    </source>
</evidence>
<keyword evidence="3 4" id="KW-0732">Signal</keyword>
<sequence length="515" mass="54579">MTRQRRVVAAAVSTAALVLGGCSASSTEDTKTSTPRQLTVAVAAQNFESLDPQMSASPPTDSVTRLMYEGLLALNKDGAIEPRLATEWKNPEPKVWEFTLRSGVTFHDGAPLDAEAVATSFNHIIDPKAKKTRASEFSRVEKVSASGPMTVRFDLKVVWPTLPNELAYSAGAVVSPKAIAAGLDLASHAAGTGPYAFKSLGDGAVTLTANTSYWGGAPKVETLKFVPVSAETTRVQMLKSGQADIVTALPISALSGLRSGGGTQVVSSPGGLVMHIGLNTQYAPLKDVRVRQAINLAVDRDAIIKTTLGGEALPADSYLAPTTSGYAKAEHYPYDVEKAKRLLADAGYPNGFDLTLTTPSGRYPMAAETAQAVQGYLSKVGIKVNIQTIDFGAEIDAVTKPLAENKVQSYLLGWQAATGEPGLVSDIVFKSSAVPPDGWNSMFYRNEEVDRALTEAATTVDEAQRNALYATAQRLVHQDAPWLFLYVPNNIVGAKKGLNGITTLPDGTLMLHGVS</sequence>
<feature type="chain" id="PRO_5046879959" description="Solute-binding protein family 5 domain-containing protein" evidence="4">
    <location>
        <begin position="25"/>
        <end position="515"/>
    </location>
</feature>
<dbReference type="SUPFAM" id="SSF53850">
    <property type="entry name" value="Periplasmic binding protein-like II"/>
    <property type="match status" value="1"/>
</dbReference>
<evidence type="ECO:0000256" key="4">
    <source>
        <dbReference type="SAM" id="SignalP"/>
    </source>
</evidence>
<dbReference type="PROSITE" id="PS51257">
    <property type="entry name" value="PROKAR_LIPOPROTEIN"/>
    <property type="match status" value="1"/>
</dbReference>
<evidence type="ECO:0000256" key="2">
    <source>
        <dbReference type="ARBA" id="ARBA00022448"/>
    </source>
</evidence>
<accession>A0ABY5ZAT2</accession>
<keyword evidence="7" id="KW-1185">Reference proteome</keyword>
<dbReference type="PANTHER" id="PTHR30290:SF9">
    <property type="entry name" value="OLIGOPEPTIDE-BINDING PROTEIN APPA"/>
    <property type="match status" value="1"/>
</dbReference>
<dbReference type="InterPro" id="IPR030678">
    <property type="entry name" value="Peptide/Ni-bd"/>
</dbReference>
<organism evidence="6 7">
    <name type="scientific">Dactylosporangium roseum</name>
    <dbReference type="NCBI Taxonomy" id="47989"/>
    <lineage>
        <taxon>Bacteria</taxon>
        <taxon>Bacillati</taxon>
        <taxon>Actinomycetota</taxon>
        <taxon>Actinomycetes</taxon>
        <taxon>Micromonosporales</taxon>
        <taxon>Micromonosporaceae</taxon>
        <taxon>Dactylosporangium</taxon>
    </lineage>
</organism>
<dbReference type="PIRSF" id="PIRSF002741">
    <property type="entry name" value="MppA"/>
    <property type="match status" value="1"/>
</dbReference>
<dbReference type="Proteomes" id="UP001058271">
    <property type="component" value="Chromosome"/>
</dbReference>
<dbReference type="EMBL" id="CP073721">
    <property type="protein sequence ID" value="UWZ39205.1"/>
    <property type="molecule type" value="Genomic_DNA"/>
</dbReference>
<dbReference type="Gene3D" id="3.10.105.10">
    <property type="entry name" value="Dipeptide-binding Protein, Domain 3"/>
    <property type="match status" value="1"/>
</dbReference>